<name>A0A6S7C5K7_9BURK</name>
<evidence type="ECO:0000259" key="5">
    <source>
        <dbReference type="PROSITE" id="PS50931"/>
    </source>
</evidence>
<dbReference type="GO" id="GO:0003700">
    <property type="term" value="F:DNA-binding transcription factor activity"/>
    <property type="evidence" value="ECO:0007669"/>
    <property type="project" value="InterPro"/>
</dbReference>
<evidence type="ECO:0000256" key="1">
    <source>
        <dbReference type="ARBA" id="ARBA00009437"/>
    </source>
</evidence>
<proteinExistence type="inferred from homology"/>
<dbReference type="PANTHER" id="PTHR30346:SF28">
    <property type="entry name" value="HTH-TYPE TRANSCRIPTIONAL REGULATOR CYNR"/>
    <property type="match status" value="1"/>
</dbReference>
<dbReference type="InterPro" id="IPR036388">
    <property type="entry name" value="WH-like_DNA-bd_sf"/>
</dbReference>
<evidence type="ECO:0000256" key="3">
    <source>
        <dbReference type="ARBA" id="ARBA00023125"/>
    </source>
</evidence>
<dbReference type="PANTHER" id="PTHR30346">
    <property type="entry name" value="TRANSCRIPTIONAL DUAL REGULATOR HCAR-RELATED"/>
    <property type="match status" value="1"/>
</dbReference>
<keyword evidence="3" id="KW-0238">DNA-binding</keyword>
<dbReference type="InterPro" id="IPR000847">
    <property type="entry name" value="LysR_HTH_N"/>
</dbReference>
<dbReference type="Proteomes" id="UP000494111">
    <property type="component" value="Unassembled WGS sequence"/>
</dbReference>
<evidence type="ECO:0000256" key="2">
    <source>
        <dbReference type="ARBA" id="ARBA00023015"/>
    </source>
</evidence>
<dbReference type="CDD" id="cd05466">
    <property type="entry name" value="PBP2_LTTR_substrate"/>
    <property type="match status" value="1"/>
</dbReference>
<sequence>MRNLNLDQIQTLVAIADLGTFAAAAQALHLAPPTISLHVKELEARLQVALVARGRRQAELTPAGLALVQAGRKLLSASDDLVDLVRRCAAGGGGVVRVGVSAGVGMRRLPLMLDALGRRNPGVELKLEAVGSAEAMLRLQADTLDIAIVASPQPAAARVTLAPWRSDPMVALVPPDWEAPETVTPEWLSTRRWASFAPGTQMHGLIASWFGQAGLNPRPYLALSYPEALKRLAAANQSVAILPLEEVGDEPDRVRPLSPPLMRPMALAYRNAPAPGDAVSAVLEVLAAFAT</sequence>
<keyword evidence="4" id="KW-0804">Transcription</keyword>
<gene>
    <name evidence="6" type="primary">oxyR_3</name>
    <name evidence="6" type="ORF">LMG3458_05709</name>
</gene>
<dbReference type="GO" id="GO:0003677">
    <property type="term" value="F:DNA binding"/>
    <property type="evidence" value="ECO:0007669"/>
    <property type="project" value="UniProtKB-KW"/>
</dbReference>
<dbReference type="PROSITE" id="PS50931">
    <property type="entry name" value="HTH_LYSR"/>
    <property type="match status" value="1"/>
</dbReference>
<dbReference type="Pfam" id="PF03466">
    <property type="entry name" value="LysR_substrate"/>
    <property type="match status" value="1"/>
</dbReference>
<dbReference type="EMBL" id="CADIJO010000034">
    <property type="protein sequence ID" value="CAB3740304.1"/>
    <property type="molecule type" value="Genomic_DNA"/>
</dbReference>
<dbReference type="InterPro" id="IPR005119">
    <property type="entry name" value="LysR_subst-bd"/>
</dbReference>
<evidence type="ECO:0000313" key="7">
    <source>
        <dbReference type="Proteomes" id="UP000494111"/>
    </source>
</evidence>
<organism evidence="6 7">
    <name type="scientific">Achromobacter deleyi</name>
    <dbReference type="NCBI Taxonomy" id="1353891"/>
    <lineage>
        <taxon>Bacteria</taxon>
        <taxon>Pseudomonadati</taxon>
        <taxon>Pseudomonadota</taxon>
        <taxon>Betaproteobacteria</taxon>
        <taxon>Burkholderiales</taxon>
        <taxon>Alcaligenaceae</taxon>
        <taxon>Achromobacter</taxon>
    </lineage>
</organism>
<keyword evidence="2" id="KW-0805">Transcription regulation</keyword>
<dbReference type="AlphaFoldDB" id="A0A6S7C5K7"/>
<dbReference type="Pfam" id="PF00126">
    <property type="entry name" value="HTH_1"/>
    <property type="match status" value="1"/>
</dbReference>
<accession>A0A6S7C5K7</accession>
<feature type="domain" description="HTH lysR-type" evidence="5">
    <location>
        <begin position="4"/>
        <end position="61"/>
    </location>
</feature>
<dbReference type="FunFam" id="1.10.10.10:FF:000001">
    <property type="entry name" value="LysR family transcriptional regulator"/>
    <property type="match status" value="1"/>
</dbReference>
<comment type="similarity">
    <text evidence="1">Belongs to the LysR transcriptional regulatory family.</text>
</comment>
<evidence type="ECO:0000313" key="6">
    <source>
        <dbReference type="EMBL" id="CAB3740304.1"/>
    </source>
</evidence>
<reference evidence="6 7" key="1">
    <citation type="submission" date="2020-04" db="EMBL/GenBank/DDBJ databases">
        <authorList>
            <person name="De Canck E."/>
        </authorList>
    </citation>
    <scope>NUCLEOTIDE SEQUENCE [LARGE SCALE GENOMIC DNA]</scope>
    <source>
        <strain evidence="6 7">LMG 3458</strain>
    </source>
</reference>
<dbReference type="RefSeq" id="WP_175194301.1">
    <property type="nucleotide sequence ID" value="NZ_CADIJO010000034.1"/>
</dbReference>
<dbReference type="SUPFAM" id="SSF46785">
    <property type="entry name" value="Winged helix' DNA-binding domain"/>
    <property type="match status" value="1"/>
</dbReference>
<protein>
    <submittedName>
        <fullName evidence="6">Hydrogen peroxide-inducible genes activator</fullName>
    </submittedName>
</protein>
<evidence type="ECO:0000256" key="4">
    <source>
        <dbReference type="ARBA" id="ARBA00023163"/>
    </source>
</evidence>
<dbReference type="SUPFAM" id="SSF53850">
    <property type="entry name" value="Periplasmic binding protein-like II"/>
    <property type="match status" value="1"/>
</dbReference>
<dbReference type="Gene3D" id="3.40.190.290">
    <property type="match status" value="1"/>
</dbReference>
<dbReference type="InterPro" id="IPR036390">
    <property type="entry name" value="WH_DNA-bd_sf"/>
</dbReference>
<dbReference type="Gene3D" id="1.10.10.10">
    <property type="entry name" value="Winged helix-like DNA-binding domain superfamily/Winged helix DNA-binding domain"/>
    <property type="match status" value="1"/>
</dbReference>